<dbReference type="SUPFAM" id="SSF51197">
    <property type="entry name" value="Clavaminate synthase-like"/>
    <property type="match status" value="1"/>
</dbReference>
<feature type="domain" description="Fe2OG dioxygenase" evidence="5">
    <location>
        <begin position="214"/>
        <end position="314"/>
    </location>
</feature>
<dbReference type="InterPro" id="IPR005123">
    <property type="entry name" value="Oxoglu/Fe-dep_dioxygenase_dom"/>
</dbReference>
<evidence type="ECO:0000256" key="1">
    <source>
        <dbReference type="ARBA" id="ARBA00008056"/>
    </source>
</evidence>
<accession>A0A0D6QR89</accession>
<reference evidence="6" key="1">
    <citation type="submission" date="2015-03" db="EMBL/GenBank/DDBJ databases">
        <title>A transcriptome of Araucaria cunninghamii, an australian fine timber species.</title>
        <authorList>
            <person name="Jing Yi C.J.Y."/>
            <person name="Yin San L.Y.S."/>
            <person name="Abdul Karim S.S."/>
            <person name="Wan Azmi N.N."/>
            <person name="Hercus R.R."/>
            <person name="Croft L.L."/>
        </authorList>
    </citation>
    <scope>NUCLEOTIDE SEQUENCE</scope>
    <source>
        <strain evidence="6">MI0301</strain>
        <tissue evidence="6">Leaf</tissue>
    </source>
</reference>
<dbReference type="Pfam" id="PF03171">
    <property type="entry name" value="2OG-FeII_Oxy"/>
    <property type="match status" value="1"/>
</dbReference>
<dbReference type="FunFam" id="2.60.120.330:FF:000079">
    <property type="entry name" value="Protein SRG1"/>
    <property type="match status" value="1"/>
</dbReference>
<evidence type="ECO:0000256" key="2">
    <source>
        <dbReference type="ARBA" id="ARBA00022723"/>
    </source>
</evidence>
<dbReference type="InterPro" id="IPR050295">
    <property type="entry name" value="Plant_2OG-oxidoreductases"/>
</dbReference>
<dbReference type="InterPro" id="IPR027443">
    <property type="entry name" value="IPNS-like_sf"/>
</dbReference>
<dbReference type="GO" id="GO:0016491">
    <property type="term" value="F:oxidoreductase activity"/>
    <property type="evidence" value="ECO:0007669"/>
    <property type="project" value="UniProtKB-KW"/>
</dbReference>
<dbReference type="InterPro" id="IPR026992">
    <property type="entry name" value="DIOX_N"/>
</dbReference>
<evidence type="ECO:0000313" key="6">
    <source>
        <dbReference type="EMBL" id="JAG93347.1"/>
    </source>
</evidence>
<evidence type="ECO:0000256" key="3">
    <source>
        <dbReference type="ARBA" id="ARBA00023004"/>
    </source>
</evidence>
<keyword evidence="2 4" id="KW-0479">Metal-binding</keyword>
<keyword evidence="3 4" id="KW-0408">Iron</keyword>
<keyword evidence="4" id="KW-0560">Oxidoreductase</keyword>
<name>A0A0D6QR89_ARACU</name>
<dbReference type="PROSITE" id="PS51471">
    <property type="entry name" value="FE2OG_OXY"/>
    <property type="match status" value="1"/>
</dbReference>
<organism evidence="6">
    <name type="scientific">Araucaria cunninghamii</name>
    <name type="common">Hoop pine</name>
    <name type="synonym">Moreton Bay pine</name>
    <dbReference type="NCBI Taxonomy" id="56994"/>
    <lineage>
        <taxon>Eukaryota</taxon>
        <taxon>Viridiplantae</taxon>
        <taxon>Streptophyta</taxon>
        <taxon>Embryophyta</taxon>
        <taxon>Tracheophyta</taxon>
        <taxon>Spermatophyta</taxon>
        <taxon>Pinopsida</taxon>
        <taxon>Pinidae</taxon>
        <taxon>Conifers II</taxon>
        <taxon>Araucariales</taxon>
        <taxon>Araucariaceae</taxon>
        <taxon>Araucaria</taxon>
    </lineage>
</organism>
<sequence>MCEEMASAEVAVVTKPRADAVEMLVEKGISAIPEKYIRPPEERFSSTTVDCEPVEQVPLIDLQGLNSCEAREREEVLKELHNACEDWGFFQIVNHGIPESLMEDMMNIAKAFFALSVNEKQAYAALPGLITQGYGSKYIEKKDATRDWRDYIYLLLQPHSIRDYDYWPSNPPNFREVLHSYNEETLKVAKRLLGAFSLNLSLPENSLEKAIIEPYQNMLINYYPPCPQPELTAGFYAHSDIGMATLLLQETGSKALQIRKNDKWIPVIAAPGALLVNVADQVEILTNGRYKSIEHRVVVDKEKPRISIPVFCDAAPEAIIKPIPELLKKMEEATTEEKAKYSTIVYKNHEIAFYKYGANSKKYVQSYIVSS</sequence>
<dbReference type="Gene3D" id="2.60.120.330">
    <property type="entry name" value="B-lactam Antibiotic, Isopenicillin N Synthase, Chain"/>
    <property type="match status" value="1"/>
</dbReference>
<dbReference type="AlphaFoldDB" id="A0A0D6QR89"/>
<protein>
    <recommendedName>
        <fullName evidence="5">Fe2OG dioxygenase domain-containing protein</fullName>
    </recommendedName>
</protein>
<dbReference type="EMBL" id="GCKF01047101">
    <property type="protein sequence ID" value="JAG93347.1"/>
    <property type="molecule type" value="Transcribed_RNA"/>
</dbReference>
<evidence type="ECO:0000256" key="4">
    <source>
        <dbReference type="RuleBase" id="RU003682"/>
    </source>
</evidence>
<dbReference type="GO" id="GO:0046872">
    <property type="term" value="F:metal ion binding"/>
    <property type="evidence" value="ECO:0007669"/>
    <property type="project" value="UniProtKB-KW"/>
</dbReference>
<dbReference type="PANTHER" id="PTHR47991">
    <property type="entry name" value="OXOGLUTARATE/IRON-DEPENDENT DIOXYGENASE"/>
    <property type="match status" value="1"/>
</dbReference>
<dbReference type="InterPro" id="IPR044861">
    <property type="entry name" value="IPNS-like_FE2OG_OXY"/>
</dbReference>
<dbReference type="Pfam" id="PF14226">
    <property type="entry name" value="DIOX_N"/>
    <property type="match status" value="1"/>
</dbReference>
<proteinExistence type="inferred from homology"/>
<evidence type="ECO:0000259" key="5">
    <source>
        <dbReference type="PROSITE" id="PS51471"/>
    </source>
</evidence>
<comment type="similarity">
    <text evidence="1 4">Belongs to the iron/ascorbate-dependent oxidoreductase family.</text>
</comment>